<organism evidence="2 3">
    <name type="scientific">Candidatus Buchananbacteria bacterium RIFCSPLOWO2_01_FULL_40_23b</name>
    <dbReference type="NCBI Taxonomy" id="1797544"/>
    <lineage>
        <taxon>Bacteria</taxon>
        <taxon>Candidatus Buchananiibacteriota</taxon>
    </lineage>
</organism>
<sequence length="269" mass="31573">MEFKIYKKENENIHRYPTDDVTLAHKFTQELQTELGDFLIGVVVFGSSARRESTDKSDIDVLVITDDTRFTITEPLVEGYRLIVESAIQRVSLKLHVTSMTFTAFWEHVKAGDPVVVNILRDGVALQDKGCFEPLQIMLKQGRIRPSEESVWRYFGRAPKTLLNSRWHVLQATLDLYWSVIDAAHAALMRKSEIPPTPEHVADMLEKVYVHHKLLEPKYVDIMRRFYKMSKMITHREIKEIKGQEYEQYYLDADDFIRRMKKLIEKGYY</sequence>
<dbReference type="PANTHER" id="PTHR33933:SF1">
    <property type="entry name" value="PROTEIN ADENYLYLTRANSFERASE MNTA-RELATED"/>
    <property type="match status" value="1"/>
</dbReference>
<dbReference type="CDD" id="cd05403">
    <property type="entry name" value="NT_KNTase_like"/>
    <property type="match status" value="1"/>
</dbReference>
<evidence type="ECO:0000313" key="2">
    <source>
        <dbReference type="EMBL" id="OGY55738.1"/>
    </source>
</evidence>
<feature type="domain" description="Polymerase nucleotidyl transferase" evidence="1">
    <location>
        <begin position="27"/>
        <end position="104"/>
    </location>
</feature>
<dbReference type="Gene3D" id="1.20.120.330">
    <property type="entry name" value="Nucleotidyltransferases domain 2"/>
    <property type="match status" value="1"/>
</dbReference>
<proteinExistence type="predicted"/>
<dbReference type="Pfam" id="PF01909">
    <property type="entry name" value="NTP_transf_2"/>
    <property type="match status" value="1"/>
</dbReference>
<accession>A0A1G1YTQ3</accession>
<reference evidence="2 3" key="1">
    <citation type="journal article" date="2016" name="Nat. Commun.">
        <title>Thousands of microbial genomes shed light on interconnected biogeochemical processes in an aquifer system.</title>
        <authorList>
            <person name="Anantharaman K."/>
            <person name="Brown C.T."/>
            <person name="Hug L.A."/>
            <person name="Sharon I."/>
            <person name="Castelle C.J."/>
            <person name="Probst A.J."/>
            <person name="Thomas B.C."/>
            <person name="Singh A."/>
            <person name="Wilkins M.J."/>
            <person name="Karaoz U."/>
            <person name="Brodie E.L."/>
            <person name="Williams K.H."/>
            <person name="Hubbard S.S."/>
            <person name="Banfield J.F."/>
        </authorList>
    </citation>
    <scope>NUCLEOTIDE SEQUENCE [LARGE SCALE GENOMIC DNA]</scope>
</reference>
<comment type="caution">
    <text evidence="2">The sequence shown here is derived from an EMBL/GenBank/DDBJ whole genome shotgun (WGS) entry which is preliminary data.</text>
</comment>
<gene>
    <name evidence="2" type="ORF">A2912_01350</name>
</gene>
<dbReference type="GO" id="GO:0016779">
    <property type="term" value="F:nucleotidyltransferase activity"/>
    <property type="evidence" value="ECO:0007669"/>
    <property type="project" value="InterPro"/>
</dbReference>
<name>A0A1G1YTQ3_9BACT</name>
<dbReference type="SUPFAM" id="SSF81301">
    <property type="entry name" value="Nucleotidyltransferase"/>
    <property type="match status" value="1"/>
</dbReference>
<dbReference type="AlphaFoldDB" id="A0A1G1YTQ3"/>
<evidence type="ECO:0000313" key="3">
    <source>
        <dbReference type="Proteomes" id="UP000178122"/>
    </source>
</evidence>
<dbReference type="Gene3D" id="3.30.460.10">
    <property type="entry name" value="Beta Polymerase, domain 2"/>
    <property type="match status" value="1"/>
</dbReference>
<dbReference type="EMBL" id="MHIN01000005">
    <property type="protein sequence ID" value="OGY55738.1"/>
    <property type="molecule type" value="Genomic_DNA"/>
</dbReference>
<dbReference type="InterPro" id="IPR043519">
    <property type="entry name" value="NT_sf"/>
</dbReference>
<dbReference type="PANTHER" id="PTHR33933">
    <property type="entry name" value="NUCLEOTIDYLTRANSFERASE"/>
    <property type="match status" value="1"/>
</dbReference>
<dbReference type="InterPro" id="IPR002934">
    <property type="entry name" value="Polymerase_NTP_transf_dom"/>
</dbReference>
<evidence type="ECO:0000259" key="1">
    <source>
        <dbReference type="Pfam" id="PF01909"/>
    </source>
</evidence>
<dbReference type="Proteomes" id="UP000178122">
    <property type="component" value="Unassembled WGS sequence"/>
</dbReference>
<dbReference type="InterPro" id="IPR052548">
    <property type="entry name" value="Type_VII_TA_antitoxin"/>
</dbReference>
<protein>
    <recommendedName>
        <fullName evidence="1">Polymerase nucleotidyl transferase domain-containing protein</fullName>
    </recommendedName>
</protein>